<evidence type="ECO:0000313" key="2">
    <source>
        <dbReference type="Proteomes" id="UP000298663"/>
    </source>
</evidence>
<accession>A0A4U5PBJ5</accession>
<dbReference type="Proteomes" id="UP000298663">
    <property type="component" value="Unassembled WGS sequence"/>
</dbReference>
<name>A0A4U5PBJ5_STECR</name>
<comment type="caution">
    <text evidence="1">The sequence shown here is derived from an EMBL/GenBank/DDBJ whole genome shotgun (WGS) entry which is preliminary data.</text>
</comment>
<sequence length="66" mass="7584">MSSHLSYVSEGTFFAYRSRKINLLNCAHLMRKSAKWQAMMGFGASWVKWIFGEKLFDSSDLTSLKS</sequence>
<keyword evidence="2" id="KW-1185">Reference proteome</keyword>
<organism evidence="1 2">
    <name type="scientific">Steinernema carpocapsae</name>
    <name type="common">Entomopathogenic nematode</name>
    <dbReference type="NCBI Taxonomy" id="34508"/>
    <lineage>
        <taxon>Eukaryota</taxon>
        <taxon>Metazoa</taxon>
        <taxon>Ecdysozoa</taxon>
        <taxon>Nematoda</taxon>
        <taxon>Chromadorea</taxon>
        <taxon>Rhabditida</taxon>
        <taxon>Tylenchina</taxon>
        <taxon>Panagrolaimomorpha</taxon>
        <taxon>Strongyloidoidea</taxon>
        <taxon>Steinernematidae</taxon>
        <taxon>Steinernema</taxon>
    </lineage>
</organism>
<proteinExistence type="predicted"/>
<evidence type="ECO:0000313" key="1">
    <source>
        <dbReference type="EMBL" id="TKR93636.1"/>
    </source>
</evidence>
<gene>
    <name evidence="1" type="ORF">L596_008050</name>
</gene>
<dbReference type="EMBL" id="AZBU02000002">
    <property type="protein sequence ID" value="TKR93636.1"/>
    <property type="molecule type" value="Genomic_DNA"/>
</dbReference>
<reference evidence="1 2" key="2">
    <citation type="journal article" date="2019" name="G3 (Bethesda)">
        <title>Hybrid Assembly of the Genome of the Entomopathogenic Nematode Steinernema carpocapsae Identifies the X-Chromosome.</title>
        <authorList>
            <person name="Serra L."/>
            <person name="Macchietto M."/>
            <person name="Macias-Munoz A."/>
            <person name="McGill C.J."/>
            <person name="Rodriguez I.M."/>
            <person name="Rodriguez B."/>
            <person name="Murad R."/>
            <person name="Mortazavi A."/>
        </authorList>
    </citation>
    <scope>NUCLEOTIDE SEQUENCE [LARGE SCALE GENOMIC DNA]</scope>
    <source>
        <strain evidence="1 2">ALL</strain>
    </source>
</reference>
<dbReference type="AlphaFoldDB" id="A0A4U5PBJ5"/>
<reference evidence="1 2" key="1">
    <citation type="journal article" date="2015" name="Genome Biol.">
        <title>Comparative genomics of Steinernema reveals deeply conserved gene regulatory networks.</title>
        <authorList>
            <person name="Dillman A.R."/>
            <person name="Macchietto M."/>
            <person name="Porter C.F."/>
            <person name="Rogers A."/>
            <person name="Williams B."/>
            <person name="Antoshechkin I."/>
            <person name="Lee M.M."/>
            <person name="Goodwin Z."/>
            <person name="Lu X."/>
            <person name="Lewis E.E."/>
            <person name="Goodrich-Blair H."/>
            <person name="Stock S.P."/>
            <person name="Adams B.J."/>
            <person name="Sternberg P.W."/>
            <person name="Mortazavi A."/>
        </authorList>
    </citation>
    <scope>NUCLEOTIDE SEQUENCE [LARGE SCALE GENOMIC DNA]</scope>
    <source>
        <strain evidence="1 2">ALL</strain>
    </source>
</reference>
<protein>
    <submittedName>
        <fullName evidence="1">Uncharacterized protein</fullName>
    </submittedName>
</protein>